<keyword evidence="2" id="KW-0732">Signal</keyword>
<dbReference type="PROSITE" id="PS51257">
    <property type="entry name" value="PROKAR_LIPOPROTEIN"/>
    <property type="match status" value="1"/>
</dbReference>
<sequence>MRRGGCPLVALLAIALLATGCGHVSVSVGSREGGEPTTTPGTPPSPASASQTEAVIPGAARRDLAAVVDRHRGEDVVIALVPVGGNEPELIGDDAGLVAWSTIKVPLALAAVRAEAVLPANTVNQAISASDNDAAMRLWRSLGEPAQAGRAVEEVLRDAGDERTQVQAEQTRAGYSPFGQTVWRVGDQARFVAGLPCLPAATKVTRPMGEVVDGQRWGLGLVDGSRYKGGWGPTAKGYVVRQLGLVPTGDGGRLAVAMAARTAGHPEGTAIMDELTRALAPHLDETAGGSCG</sequence>
<evidence type="ECO:0000313" key="4">
    <source>
        <dbReference type="Proteomes" id="UP000315628"/>
    </source>
</evidence>
<dbReference type="OrthoDB" id="3729831at2"/>
<proteinExistence type="predicted"/>
<evidence type="ECO:0000256" key="1">
    <source>
        <dbReference type="SAM" id="MobiDB-lite"/>
    </source>
</evidence>
<accession>A0A560WFY6</accession>
<reference evidence="3 4" key="1">
    <citation type="submission" date="2019-06" db="EMBL/GenBank/DDBJ databases">
        <title>Sequencing the genomes of 1000 actinobacteria strains.</title>
        <authorList>
            <person name="Klenk H.-P."/>
        </authorList>
    </citation>
    <scope>NUCLEOTIDE SEQUENCE [LARGE SCALE GENOMIC DNA]</scope>
    <source>
        <strain evidence="3 4">DSM 18935</strain>
    </source>
</reference>
<dbReference type="Proteomes" id="UP000315628">
    <property type="component" value="Unassembled WGS sequence"/>
</dbReference>
<feature type="signal peptide" evidence="2">
    <location>
        <begin position="1"/>
        <end position="26"/>
    </location>
</feature>
<dbReference type="Gene3D" id="3.40.710.10">
    <property type="entry name" value="DD-peptidase/beta-lactamase superfamily"/>
    <property type="match status" value="1"/>
</dbReference>
<feature type="region of interest" description="Disordered" evidence="1">
    <location>
        <begin position="28"/>
        <end position="51"/>
    </location>
</feature>
<dbReference type="RefSeq" id="WP_144854724.1">
    <property type="nucleotide sequence ID" value="NZ_BAAAYT010000001.1"/>
</dbReference>
<evidence type="ECO:0000313" key="3">
    <source>
        <dbReference type="EMBL" id="TWD16611.1"/>
    </source>
</evidence>
<dbReference type="EMBL" id="VIUW01000001">
    <property type="protein sequence ID" value="TWD16611.1"/>
    <property type="molecule type" value="Genomic_DNA"/>
</dbReference>
<dbReference type="AlphaFoldDB" id="A0A560WFY6"/>
<organism evidence="3 4">
    <name type="scientific">Marihabitans asiaticum</name>
    <dbReference type="NCBI Taxonomy" id="415218"/>
    <lineage>
        <taxon>Bacteria</taxon>
        <taxon>Bacillati</taxon>
        <taxon>Actinomycetota</taxon>
        <taxon>Actinomycetes</taxon>
        <taxon>Micrococcales</taxon>
        <taxon>Intrasporangiaceae</taxon>
        <taxon>Marihabitans</taxon>
    </lineage>
</organism>
<dbReference type="SUPFAM" id="SSF56601">
    <property type="entry name" value="beta-lactamase/transpeptidase-like"/>
    <property type="match status" value="1"/>
</dbReference>
<name>A0A560WFY6_9MICO</name>
<dbReference type="InterPro" id="IPR012338">
    <property type="entry name" value="Beta-lactam/transpept-like"/>
</dbReference>
<comment type="caution">
    <text evidence="3">The sequence shown here is derived from an EMBL/GenBank/DDBJ whole genome shotgun (WGS) entry which is preliminary data.</text>
</comment>
<protein>
    <recommendedName>
        <fullName evidence="5">Beta-lactamase class A</fullName>
    </recommendedName>
</protein>
<evidence type="ECO:0000256" key="2">
    <source>
        <dbReference type="SAM" id="SignalP"/>
    </source>
</evidence>
<gene>
    <name evidence="3" type="ORF">FB557_0137</name>
</gene>
<keyword evidence="4" id="KW-1185">Reference proteome</keyword>
<evidence type="ECO:0008006" key="5">
    <source>
        <dbReference type="Google" id="ProtNLM"/>
    </source>
</evidence>
<feature type="chain" id="PRO_5022103026" description="Beta-lactamase class A" evidence="2">
    <location>
        <begin position="27"/>
        <end position="292"/>
    </location>
</feature>